<keyword evidence="4 10" id="KW-0813">Transport</keyword>
<evidence type="ECO:0000256" key="6">
    <source>
        <dbReference type="ARBA" id="ARBA00023065"/>
    </source>
</evidence>
<keyword evidence="9 10" id="KW-0066">ATP synthesis</keyword>
<dbReference type="Gene3D" id="3.40.1380.10">
    <property type="match status" value="1"/>
</dbReference>
<dbReference type="HAMAP" id="MF_00815">
    <property type="entry name" value="ATP_synth_gamma_bact"/>
    <property type="match status" value="1"/>
</dbReference>
<dbReference type="FunCoup" id="A0A2S8SV85">
    <property type="interactions" value="445"/>
</dbReference>
<proteinExistence type="inferred from homology"/>
<dbReference type="GO" id="GO:0005524">
    <property type="term" value="F:ATP binding"/>
    <property type="evidence" value="ECO:0007669"/>
    <property type="project" value="UniProtKB-UniRule"/>
</dbReference>
<comment type="caution">
    <text evidence="11">The sequence shown here is derived from an EMBL/GenBank/DDBJ whole genome shotgun (WGS) entry which is preliminary data.</text>
</comment>
<accession>A0A2S8SV85</accession>
<name>A0A2S8SV85_9BACT</name>
<keyword evidence="12" id="KW-1185">Reference proteome</keyword>
<dbReference type="GO" id="GO:0045259">
    <property type="term" value="C:proton-transporting ATP synthase complex"/>
    <property type="evidence" value="ECO:0007669"/>
    <property type="project" value="UniProtKB-KW"/>
</dbReference>
<evidence type="ECO:0000256" key="8">
    <source>
        <dbReference type="ARBA" id="ARBA00023196"/>
    </source>
</evidence>
<evidence type="ECO:0000256" key="4">
    <source>
        <dbReference type="ARBA" id="ARBA00022448"/>
    </source>
</evidence>
<sequence>MASLRDIKRKIRVVKNIAQITQAMKMVAAAKLRRVQERVQKGKPYANTMAELVGTLAPSVKDFSHPLLTVRPVQNVMILAITGDKGLCGAYNSNLLRLAHRFLDQKIAELGAEHVKLVTLGRKSNEYFAKRGYVAVQTFPGIGPETPYDQIRAISNTLTGQFSVGQVDEVYICYTEFISPLVQRPETTKFLPIEPPSADEAAEQSGGRSDFIFEPKVEDLLGVLLPRYVETRVYQLLMEATASEFGARMTAMSNATKNANDQIDSLTLVANRTRQAGITKELLDIIGGSEAING</sequence>
<comment type="function">
    <text evidence="1 10">Produces ATP from ADP in the presence of a proton gradient across the membrane. The gamma chain is believed to be important in regulating ATPase activity and the flow of protons through the CF(0) complex.</text>
</comment>
<comment type="similarity">
    <text evidence="3 10">Belongs to the ATPase gamma chain family.</text>
</comment>
<dbReference type="InterPro" id="IPR000131">
    <property type="entry name" value="ATP_synth_F1_gsu"/>
</dbReference>
<dbReference type="InterPro" id="IPR035968">
    <property type="entry name" value="ATP_synth_F1_ATPase_gsu"/>
</dbReference>
<reference evidence="11 12" key="1">
    <citation type="journal article" date="2018" name="Syst. Appl. Microbiol.">
        <title>Abditibacterium utsteinense sp. nov., the first cultivated member of candidate phylum FBP, isolated from ice-free Antarctic soil samples.</title>
        <authorList>
            <person name="Tahon G."/>
            <person name="Tytgat B."/>
            <person name="Lebbe L."/>
            <person name="Carlier A."/>
            <person name="Willems A."/>
        </authorList>
    </citation>
    <scope>NUCLEOTIDE SEQUENCE [LARGE SCALE GENOMIC DNA]</scope>
    <source>
        <strain evidence="11 12">LMG 29911</strain>
    </source>
</reference>
<dbReference type="InParanoid" id="A0A2S8SV85"/>
<evidence type="ECO:0000313" key="12">
    <source>
        <dbReference type="Proteomes" id="UP000237684"/>
    </source>
</evidence>
<keyword evidence="7 10" id="KW-0472">Membrane</keyword>
<dbReference type="EMBL" id="NIGF01000004">
    <property type="protein sequence ID" value="PQV64715.1"/>
    <property type="molecule type" value="Genomic_DNA"/>
</dbReference>
<dbReference type="PRINTS" id="PR00126">
    <property type="entry name" value="ATPASEGAMMA"/>
</dbReference>
<dbReference type="Pfam" id="PF00231">
    <property type="entry name" value="ATP-synt"/>
    <property type="match status" value="1"/>
</dbReference>
<dbReference type="OrthoDB" id="9812769at2"/>
<evidence type="ECO:0000256" key="5">
    <source>
        <dbReference type="ARBA" id="ARBA00022781"/>
    </source>
</evidence>
<evidence type="ECO:0000256" key="9">
    <source>
        <dbReference type="ARBA" id="ARBA00023310"/>
    </source>
</evidence>
<dbReference type="GO" id="GO:0042777">
    <property type="term" value="P:proton motive force-driven plasma membrane ATP synthesis"/>
    <property type="evidence" value="ECO:0007669"/>
    <property type="project" value="UniProtKB-UniRule"/>
</dbReference>
<evidence type="ECO:0000256" key="3">
    <source>
        <dbReference type="ARBA" id="ARBA00007681"/>
    </source>
</evidence>
<dbReference type="PANTHER" id="PTHR11693:SF22">
    <property type="entry name" value="ATP SYNTHASE SUBUNIT GAMMA, MITOCHONDRIAL"/>
    <property type="match status" value="1"/>
</dbReference>
<gene>
    <name evidence="10" type="primary">atpG</name>
    <name evidence="11" type="ORF">B1R32_104214</name>
</gene>
<dbReference type="NCBIfam" id="TIGR01146">
    <property type="entry name" value="ATPsyn_F1gamma"/>
    <property type="match status" value="1"/>
</dbReference>
<protein>
    <recommendedName>
        <fullName evidence="10">ATP synthase gamma chain</fullName>
    </recommendedName>
    <alternativeName>
        <fullName evidence="10">ATP synthase F1 sector gamma subunit</fullName>
    </alternativeName>
    <alternativeName>
        <fullName evidence="10">F-ATPase gamma subunit</fullName>
    </alternativeName>
</protein>
<comment type="subcellular location">
    <subcellularLocation>
        <location evidence="10">Cell membrane</location>
        <topology evidence="10">Peripheral membrane protein</topology>
    </subcellularLocation>
    <subcellularLocation>
        <location evidence="2">Membrane</location>
        <topology evidence="2">Peripheral membrane protein</topology>
    </subcellularLocation>
</comment>
<evidence type="ECO:0000313" key="11">
    <source>
        <dbReference type="EMBL" id="PQV64715.1"/>
    </source>
</evidence>
<comment type="subunit">
    <text evidence="10">F-type ATPases have 2 components, CF(1) - the catalytic core - and CF(0) - the membrane proton channel. CF(1) has five subunits: alpha(3), beta(3), gamma(1), delta(1), epsilon(1). CF(0) has three main subunits: a, b and c.</text>
</comment>
<dbReference type="SUPFAM" id="SSF52943">
    <property type="entry name" value="ATP synthase (F1-ATPase), gamma subunit"/>
    <property type="match status" value="1"/>
</dbReference>
<keyword evidence="10" id="KW-1003">Cell membrane</keyword>
<dbReference type="GO" id="GO:0046933">
    <property type="term" value="F:proton-transporting ATP synthase activity, rotational mechanism"/>
    <property type="evidence" value="ECO:0007669"/>
    <property type="project" value="UniProtKB-UniRule"/>
</dbReference>
<dbReference type="GO" id="GO:0005886">
    <property type="term" value="C:plasma membrane"/>
    <property type="evidence" value="ECO:0007669"/>
    <property type="project" value="UniProtKB-SubCell"/>
</dbReference>
<keyword evidence="6 10" id="KW-0406">Ion transport</keyword>
<dbReference type="RefSeq" id="WP_105483080.1">
    <property type="nucleotide sequence ID" value="NZ_NIGF01000004.1"/>
</dbReference>
<keyword evidence="8 10" id="KW-0139">CF(1)</keyword>
<dbReference type="Gene3D" id="1.10.287.80">
    <property type="entry name" value="ATP synthase, gamma subunit, helix hairpin domain"/>
    <property type="match status" value="2"/>
</dbReference>
<dbReference type="PANTHER" id="PTHR11693">
    <property type="entry name" value="ATP SYNTHASE GAMMA CHAIN"/>
    <property type="match status" value="1"/>
</dbReference>
<evidence type="ECO:0000256" key="7">
    <source>
        <dbReference type="ARBA" id="ARBA00023136"/>
    </source>
</evidence>
<evidence type="ECO:0000256" key="2">
    <source>
        <dbReference type="ARBA" id="ARBA00004170"/>
    </source>
</evidence>
<evidence type="ECO:0000256" key="1">
    <source>
        <dbReference type="ARBA" id="ARBA00003456"/>
    </source>
</evidence>
<organism evidence="11 12">
    <name type="scientific">Abditibacterium utsteinense</name>
    <dbReference type="NCBI Taxonomy" id="1960156"/>
    <lineage>
        <taxon>Bacteria</taxon>
        <taxon>Pseudomonadati</taxon>
        <taxon>Abditibacteriota</taxon>
        <taxon>Abditibacteriia</taxon>
        <taxon>Abditibacteriales</taxon>
        <taxon>Abditibacteriaceae</taxon>
        <taxon>Abditibacterium</taxon>
    </lineage>
</organism>
<keyword evidence="5 10" id="KW-0375">Hydrogen ion transport</keyword>
<evidence type="ECO:0000256" key="10">
    <source>
        <dbReference type="HAMAP-Rule" id="MF_00815"/>
    </source>
</evidence>
<dbReference type="Proteomes" id="UP000237684">
    <property type="component" value="Unassembled WGS sequence"/>
</dbReference>
<dbReference type="CDD" id="cd12151">
    <property type="entry name" value="F1-ATPase_gamma"/>
    <property type="match status" value="1"/>
</dbReference>
<dbReference type="AlphaFoldDB" id="A0A2S8SV85"/>